<comment type="similarity">
    <text evidence="1">Belongs to the sigma-70 factor family. ECF subfamily.</text>
</comment>
<dbReference type="GO" id="GO:0016987">
    <property type="term" value="F:sigma factor activity"/>
    <property type="evidence" value="ECO:0007669"/>
    <property type="project" value="UniProtKB-KW"/>
</dbReference>
<protein>
    <submittedName>
        <fullName evidence="6">Sigma-70 family RNA polymerase sigma factor</fullName>
    </submittedName>
</protein>
<feature type="domain" description="RNA polymerase sigma-70 region 2" evidence="5">
    <location>
        <begin position="22"/>
        <end position="90"/>
    </location>
</feature>
<dbReference type="InterPro" id="IPR013324">
    <property type="entry name" value="RNA_pol_sigma_r3/r4-like"/>
</dbReference>
<dbReference type="PANTHER" id="PTHR43133">
    <property type="entry name" value="RNA POLYMERASE ECF-TYPE SIGMA FACTO"/>
    <property type="match status" value="1"/>
</dbReference>
<comment type="caution">
    <text evidence="6">The sequence shown here is derived from an EMBL/GenBank/DDBJ whole genome shotgun (WGS) entry which is preliminary data.</text>
</comment>
<dbReference type="Proteomes" id="UP000307140">
    <property type="component" value="Unassembled WGS sequence"/>
</dbReference>
<dbReference type="InterPro" id="IPR013325">
    <property type="entry name" value="RNA_pol_sigma_r2"/>
</dbReference>
<evidence type="ECO:0000259" key="5">
    <source>
        <dbReference type="Pfam" id="PF04542"/>
    </source>
</evidence>
<keyword evidence="7" id="KW-1185">Reference proteome</keyword>
<dbReference type="GO" id="GO:0006352">
    <property type="term" value="P:DNA-templated transcription initiation"/>
    <property type="evidence" value="ECO:0007669"/>
    <property type="project" value="InterPro"/>
</dbReference>
<dbReference type="Gene3D" id="1.10.10.10">
    <property type="entry name" value="Winged helix-like DNA-binding domain superfamily/Winged helix DNA-binding domain"/>
    <property type="match status" value="1"/>
</dbReference>
<evidence type="ECO:0000313" key="7">
    <source>
        <dbReference type="Proteomes" id="UP000307140"/>
    </source>
</evidence>
<sequence length="180" mass="21559">MKENQILEELKRDNDEVLEKIYLDYKKPFFNYAKKFNINNEEITDIYQDVILAFIQNIKTGKLVQFDSTIKTYLFSIGKYVIYNKIKKENKLQIVDSFKESNFKTEKEYEVLFLQELSDKQQLLKKSFDLLGEKCQQILTLFYFRGFNLEEITTHLGYNHKDVVKSQKSRCLKSLKDKMT</sequence>
<dbReference type="SUPFAM" id="SSF88659">
    <property type="entry name" value="Sigma3 and sigma4 domains of RNA polymerase sigma factors"/>
    <property type="match status" value="1"/>
</dbReference>
<dbReference type="InterPro" id="IPR036388">
    <property type="entry name" value="WH-like_DNA-bd_sf"/>
</dbReference>
<reference evidence="6 7" key="1">
    <citation type="submission" date="2019-05" db="EMBL/GenBank/DDBJ databases">
        <title>Polaribacter aestuariivivens sp. nov., isolated from a tidal flat.</title>
        <authorList>
            <person name="Yoon J.-H."/>
        </authorList>
    </citation>
    <scope>NUCLEOTIDE SEQUENCE [LARGE SCALE GENOMIC DNA]</scope>
    <source>
        <strain evidence="6 7">DBTF-3</strain>
    </source>
</reference>
<evidence type="ECO:0000256" key="4">
    <source>
        <dbReference type="ARBA" id="ARBA00023163"/>
    </source>
</evidence>
<dbReference type="InterPro" id="IPR039425">
    <property type="entry name" value="RNA_pol_sigma-70-like"/>
</dbReference>
<dbReference type="EMBL" id="VANR01000003">
    <property type="protein sequence ID" value="TMM30485.1"/>
    <property type="molecule type" value="Genomic_DNA"/>
</dbReference>
<evidence type="ECO:0000313" key="6">
    <source>
        <dbReference type="EMBL" id="TMM30485.1"/>
    </source>
</evidence>
<dbReference type="NCBIfam" id="TIGR02937">
    <property type="entry name" value="sigma70-ECF"/>
    <property type="match status" value="1"/>
</dbReference>
<dbReference type="InterPro" id="IPR007627">
    <property type="entry name" value="RNA_pol_sigma70_r2"/>
</dbReference>
<keyword evidence="2" id="KW-0805">Transcription regulation</keyword>
<dbReference type="AlphaFoldDB" id="A0A5S3N5A4"/>
<dbReference type="Pfam" id="PF04542">
    <property type="entry name" value="Sigma70_r2"/>
    <property type="match status" value="1"/>
</dbReference>
<keyword evidence="4" id="KW-0804">Transcription</keyword>
<organism evidence="6 7">
    <name type="scientific">Polaribacter aestuariivivens</name>
    <dbReference type="NCBI Taxonomy" id="2304626"/>
    <lineage>
        <taxon>Bacteria</taxon>
        <taxon>Pseudomonadati</taxon>
        <taxon>Bacteroidota</taxon>
        <taxon>Flavobacteriia</taxon>
        <taxon>Flavobacteriales</taxon>
        <taxon>Flavobacteriaceae</taxon>
    </lineage>
</organism>
<gene>
    <name evidence="6" type="ORF">FDT66_06895</name>
</gene>
<dbReference type="InterPro" id="IPR014284">
    <property type="entry name" value="RNA_pol_sigma-70_dom"/>
</dbReference>
<evidence type="ECO:0000256" key="1">
    <source>
        <dbReference type="ARBA" id="ARBA00010641"/>
    </source>
</evidence>
<evidence type="ECO:0000256" key="3">
    <source>
        <dbReference type="ARBA" id="ARBA00023082"/>
    </source>
</evidence>
<evidence type="ECO:0000256" key="2">
    <source>
        <dbReference type="ARBA" id="ARBA00023015"/>
    </source>
</evidence>
<dbReference type="OrthoDB" id="1099849at2"/>
<accession>A0A5S3N5A4</accession>
<dbReference type="RefSeq" id="WP_138535435.1">
    <property type="nucleotide sequence ID" value="NZ_VANR01000003.1"/>
</dbReference>
<keyword evidence="3" id="KW-0731">Sigma factor</keyword>
<dbReference type="Gene3D" id="1.10.1740.10">
    <property type="match status" value="1"/>
</dbReference>
<dbReference type="PANTHER" id="PTHR43133:SF46">
    <property type="entry name" value="RNA POLYMERASE SIGMA-70 FACTOR ECF SUBFAMILY"/>
    <property type="match status" value="1"/>
</dbReference>
<name>A0A5S3N5A4_9FLAO</name>
<dbReference type="SUPFAM" id="SSF88946">
    <property type="entry name" value="Sigma2 domain of RNA polymerase sigma factors"/>
    <property type="match status" value="1"/>
</dbReference>
<proteinExistence type="inferred from homology"/>